<protein>
    <submittedName>
        <fullName evidence="5">Hydroxypyruvate isomerase</fullName>
    </submittedName>
</protein>
<evidence type="ECO:0000256" key="2">
    <source>
        <dbReference type="PIRNR" id="PIRNR006241"/>
    </source>
</evidence>
<dbReference type="EMBL" id="SRLB01000031">
    <property type="protein sequence ID" value="TGD95258.1"/>
    <property type="molecule type" value="Genomic_DNA"/>
</dbReference>
<proteinExistence type="inferred from homology"/>
<evidence type="ECO:0000259" key="4">
    <source>
        <dbReference type="Pfam" id="PF01261"/>
    </source>
</evidence>
<dbReference type="OrthoDB" id="9786584at2"/>
<keyword evidence="6" id="KW-1185">Reference proteome</keyword>
<accession>A0A4Z0NG09</accession>
<keyword evidence="5" id="KW-0670">Pyruvate</keyword>
<dbReference type="SUPFAM" id="SSF51658">
    <property type="entry name" value="Xylose isomerase-like"/>
    <property type="match status" value="1"/>
</dbReference>
<dbReference type="Gene3D" id="3.20.20.150">
    <property type="entry name" value="Divalent-metal-dependent TIM barrel enzymes"/>
    <property type="match status" value="1"/>
</dbReference>
<feature type="active site" description="Proton donor/acceptor" evidence="3">
    <location>
        <position position="239"/>
    </location>
</feature>
<reference evidence="5 6" key="1">
    <citation type="submission" date="2019-04" db="EMBL/GenBank/DDBJ databases">
        <authorList>
            <person name="Feng G."/>
            <person name="Zhu H."/>
        </authorList>
    </citation>
    <scope>NUCLEOTIDE SEQUENCE [LARGE SCALE GENOMIC DNA]</scope>
    <source>
        <strain evidence="5 6">6HR-1</strain>
    </source>
</reference>
<dbReference type="PANTHER" id="PTHR43489:SF6">
    <property type="entry name" value="HYDROXYPYRUVATE ISOMERASE-RELATED"/>
    <property type="match status" value="1"/>
</dbReference>
<feature type="domain" description="Xylose isomerase-like TIM barrel" evidence="4">
    <location>
        <begin position="22"/>
        <end position="253"/>
    </location>
</feature>
<keyword evidence="1 2" id="KW-0413">Isomerase</keyword>
<dbReference type="PIRSF" id="PIRSF006241">
    <property type="entry name" value="HyI"/>
    <property type="match status" value="1"/>
</dbReference>
<evidence type="ECO:0000313" key="5">
    <source>
        <dbReference type="EMBL" id="TGD95258.1"/>
    </source>
</evidence>
<name>A0A4Z0NG09_9HYPH</name>
<dbReference type="InterPro" id="IPR036237">
    <property type="entry name" value="Xyl_isomerase-like_sf"/>
</dbReference>
<dbReference type="InterPro" id="IPR013022">
    <property type="entry name" value="Xyl_isomerase-like_TIM-brl"/>
</dbReference>
<evidence type="ECO:0000256" key="3">
    <source>
        <dbReference type="PIRSR" id="PIRSR006241-50"/>
    </source>
</evidence>
<evidence type="ECO:0000313" key="6">
    <source>
        <dbReference type="Proteomes" id="UP000297535"/>
    </source>
</evidence>
<dbReference type="PANTHER" id="PTHR43489">
    <property type="entry name" value="ISOMERASE"/>
    <property type="match status" value="1"/>
</dbReference>
<dbReference type="InterPro" id="IPR050417">
    <property type="entry name" value="Sugar_Epim/Isomerase"/>
</dbReference>
<comment type="similarity">
    <text evidence="2">Belongs to the hyi family.</text>
</comment>
<dbReference type="GO" id="GO:0008903">
    <property type="term" value="F:hydroxypyruvate isomerase activity"/>
    <property type="evidence" value="ECO:0007669"/>
    <property type="project" value="TreeGrafter"/>
</dbReference>
<dbReference type="RefSeq" id="WP_135418815.1">
    <property type="nucleotide sequence ID" value="NZ_SRLB01000031.1"/>
</dbReference>
<comment type="caution">
    <text evidence="5">The sequence shown here is derived from an EMBL/GenBank/DDBJ whole genome shotgun (WGS) entry which is preliminary data.</text>
</comment>
<dbReference type="Pfam" id="PF01261">
    <property type="entry name" value="AP_endonuc_2"/>
    <property type="match status" value="1"/>
</dbReference>
<evidence type="ECO:0000256" key="1">
    <source>
        <dbReference type="ARBA" id="ARBA00023235"/>
    </source>
</evidence>
<organism evidence="5 6">
    <name type="scientific">Methylobacterium nonmethylotrophicum</name>
    <dbReference type="NCBI Taxonomy" id="1141884"/>
    <lineage>
        <taxon>Bacteria</taxon>
        <taxon>Pseudomonadati</taxon>
        <taxon>Pseudomonadota</taxon>
        <taxon>Alphaproteobacteria</taxon>
        <taxon>Hyphomicrobiales</taxon>
        <taxon>Methylobacteriaceae</taxon>
        <taxon>Methylobacterium</taxon>
    </lineage>
</organism>
<gene>
    <name evidence="5" type="ORF">EU555_28775</name>
</gene>
<dbReference type="GO" id="GO:0046487">
    <property type="term" value="P:glyoxylate metabolic process"/>
    <property type="evidence" value="ECO:0007669"/>
    <property type="project" value="TreeGrafter"/>
</dbReference>
<dbReference type="Proteomes" id="UP000297535">
    <property type="component" value="Unassembled WGS sequence"/>
</dbReference>
<sequence>MPKLAPNLYHQFLELPARERFGAARRAGFDAIEWHFPYEIPIDDLKLLLDDNGLTFVNAVTPVDWSVSKGLAAQPGREDEFRRAADLALRYAFATGLRTLHPGPGQIPPGIAREHCIDVLRANLDYLCEQARGSDLVIAIEGVSNARFPNMVLQTIADAAAVAADLDRPNLGIIYDTFHLRHEEKGPLSAIYERHKDRIAHIQIGNAPPRHEPGVGEIDLFFLMDHFDRDGYSGWIGLEYDPSRDTWSSLRWAERYGYRIGARPAA</sequence>
<dbReference type="InterPro" id="IPR026040">
    <property type="entry name" value="HyI-like"/>
</dbReference>
<dbReference type="AlphaFoldDB" id="A0A4Z0NG09"/>
<feature type="active site" description="Proton donor/acceptor" evidence="3">
    <location>
        <position position="141"/>
    </location>
</feature>